<reference evidence="2 3" key="1">
    <citation type="submission" date="2019-03" db="EMBL/GenBank/DDBJ databases">
        <title>First draft genome of Liparis tanakae, snailfish: a comprehensive survey of snailfish specific genes.</title>
        <authorList>
            <person name="Kim W."/>
            <person name="Song I."/>
            <person name="Jeong J.-H."/>
            <person name="Kim D."/>
            <person name="Kim S."/>
            <person name="Ryu S."/>
            <person name="Song J.Y."/>
            <person name="Lee S.K."/>
        </authorList>
    </citation>
    <scope>NUCLEOTIDE SEQUENCE [LARGE SCALE GENOMIC DNA]</scope>
    <source>
        <tissue evidence="2">Muscle</tissue>
    </source>
</reference>
<sequence>MSRQRREESPAAGPMRLHEPPSAVPSAVSSVVSSPSPELEAMTFIKLRKCYGLDDCTVQLFVSGRRSGPGEILEPEPIRHQPCLVHNPENHLHMSPHSSAADTREANFSGSTCFFLSFEYLLKYHSRAKEAAVPARSSFR</sequence>
<evidence type="ECO:0000313" key="2">
    <source>
        <dbReference type="EMBL" id="TNN57076.1"/>
    </source>
</evidence>
<dbReference type="EMBL" id="SRLO01000413">
    <property type="protein sequence ID" value="TNN57076.1"/>
    <property type="molecule type" value="Genomic_DNA"/>
</dbReference>
<accession>A0A4Z2GU69</accession>
<comment type="caution">
    <text evidence="2">The sequence shown here is derived from an EMBL/GenBank/DDBJ whole genome shotgun (WGS) entry which is preliminary data.</text>
</comment>
<feature type="region of interest" description="Disordered" evidence="1">
    <location>
        <begin position="1"/>
        <end position="36"/>
    </location>
</feature>
<keyword evidence="3" id="KW-1185">Reference proteome</keyword>
<evidence type="ECO:0000256" key="1">
    <source>
        <dbReference type="SAM" id="MobiDB-lite"/>
    </source>
</evidence>
<gene>
    <name evidence="2" type="ORF">EYF80_032661</name>
</gene>
<dbReference type="Proteomes" id="UP000314294">
    <property type="component" value="Unassembled WGS sequence"/>
</dbReference>
<evidence type="ECO:0000313" key="3">
    <source>
        <dbReference type="Proteomes" id="UP000314294"/>
    </source>
</evidence>
<dbReference type="AlphaFoldDB" id="A0A4Z2GU69"/>
<name>A0A4Z2GU69_9TELE</name>
<protein>
    <submittedName>
        <fullName evidence="2">Uncharacterized protein</fullName>
    </submittedName>
</protein>
<feature type="compositionally biased region" description="Low complexity" evidence="1">
    <location>
        <begin position="20"/>
        <end position="36"/>
    </location>
</feature>
<proteinExistence type="predicted"/>
<organism evidence="2 3">
    <name type="scientific">Liparis tanakae</name>
    <name type="common">Tanaka's snailfish</name>
    <dbReference type="NCBI Taxonomy" id="230148"/>
    <lineage>
        <taxon>Eukaryota</taxon>
        <taxon>Metazoa</taxon>
        <taxon>Chordata</taxon>
        <taxon>Craniata</taxon>
        <taxon>Vertebrata</taxon>
        <taxon>Euteleostomi</taxon>
        <taxon>Actinopterygii</taxon>
        <taxon>Neopterygii</taxon>
        <taxon>Teleostei</taxon>
        <taxon>Neoteleostei</taxon>
        <taxon>Acanthomorphata</taxon>
        <taxon>Eupercaria</taxon>
        <taxon>Perciformes</taxon>
        <taxon>Cottioidei</taxon>
        <taxon>Cottales</taxon>
        <taxon>Liparidae</taxon>
        <taxon>Liparis</taxon>
    </lineage>
</organism>